<name>A0A9N8DCN1_9STRA</name>
<reference evidence="3" key="1">
    <citation type="submission" date="2020-06" db="EMBL/GenBank/DDBJ databases">
        <authorList>
            <consortium name="Plant Systems Biology data submission"/>
        </authorList>
    </citation>
    <scope>NUCLEOTIDE SEQUENCE</scope>
    <source>
        <strain evidence="3">D6</strain>
    </source>
</reference>
<evidence type="ECO:0000313" key="3">
    <source>
        <dbReference type="EMBL" id="CAB9500777.1"/>
    </source>
</evidence>
<keyword evidence="4" id="KW-1185">Reference proteome</keyword>
<evidence type="ECO:0000259" key="2">
    <source>
        <dbReference type="Pfam" id="PF20710"/>
    </source>
</evidence>
<gene>
    <name evidence="3" type="ORF">SEMRO_91_G047920.1</name>
</gene>
<accession>A0A9N8DCN1</accession>
<comment type="caution">
    <text evidence="3">The sequence shown here is derived from an EMBL/GenBank/DDBJ whole genome shotgun (WGS) entry which is preliminary data.</text>
</comment>
<dbReference type="InterPro" id="IPR049227">
    <property type="entry name" value="DUF6824"/>
</dbReference>
<sequence>MTIVPTNMDVLCGKDRACLQAEGSRRFRDIIDSHMPKYMQCKTKFEKMQYTKRIYEQVTRDARFLKFNEAEQAWEEISVMAARDKVGHALRFASRAKRRNNKTKKTHKRTGSGSSSCSSESSSAGSAGSPAPFAWNSLIGQIHNGVDVPEESASSSNVEQQLAATEDCFASADSLDAFLALDFNFDSNDDLPQEDPLDNFMDDMLKAVKIIEAEEATEEESLLSLLSEPMGEWEEDLALSELPV</sequence>
<evidence type="ECO:0000313" key="4">
    <source>
        <dbReference type="Proteomes" id="UP001153069"/>
    </source>
</evidence>
<feature type="compositionally biased region" description="Low complexity" evidence="1">
    <location>
        <begin position="111"/>
        <end position="128"/>
    </location>
</feature>
<dbReference type="OrthoDB" id="48671at2759"/>
<feature type="compositionally biased region" description="Basic residues" evidence="1">
    <location>
        <begin position="94"/>
        <end position="110"/>
    </location>
</feature>
<proteinExistence type="predicted"/>
<feature type="region of interest" description="Disordered" evidence="1">
    <location>
        <begin position="93"/>
        <end position="128"/>
    </location>
</feature>
<organism evidence="3 4">
    <name type="scientific">Seminavis robusta</name>
    <dbReference type="NCBI Taxonomy" id="568900"/>
    <lineage>
        <taxon>Eukaryota</taxon>
        <taxon>Sar</taxon>
        <taxon>Stramenopiles</taxon>
        <taxon>Ochrophyta</taxon>
        <taxon>Bacillariophyta</taxon>
        <taxon>Bacillariophyceae</taxon>
        <taxon>Bacillariophycidae</taxon>
        <taxon>Naviculales</taxon>
        <taxon>Naviculaceae</taxon>
        <taxon>Seminavis</taxon>
    </lineage>
</organism>
<dbReference type="Proteomes" id="UP001153069">
    <property type="component" value="Unassembled WGS sequence"/>
</dbReference>
<protein>
    <recommendedName>
        <fullName evidence="2">DUF6824 domain-containing protein</fullName>
    </recommendedName>
</protein>
<dbReference type="EMBL" id="CAICTM010000090">
    <property type="protein sequence ID" value="CAB9500777.1"/>
    <property type="molecule type" value="Genomic_DNA"/>
</dbReference>
<evidence type="ECO:0000256" key="1">
    <source>
        <dbReference type="SAM" id="MobiDB-lite"/>
    </source>
</evidence>
<feature type="domain" description="DUF6824" evidence="2">
    <location>
        <begin position="9"/>
        <end position="91"/>
    </location>
</feature>
<dbReference type="Pfam" id="PF20710">
    <property type="entry name" value="DUF6824"/>
    <property type="match status" value="1"/>
</dbReference>
<dbReference type="AlphaFoldDB" id="A0A9N8DCN1"/>